<feature type="domain" description="Yip1" evidence="7">
    <location>
        <begin position="84"/>
        <end position="228"/>
    </location>
</feature>
<dbReference type="InterPro" id="IPR045231">
    <property type="entry name" value="Yip1/4-like"/>
</dbReference>
<reference evidence="8 9" key="1">
    <citation type="submission" date="2019-07" db="EMBL/GenBank/DDBJ databases">
        <authorList>
            <person name="Jastrzebski P J."/>
            <person name="Paukszto L."/>
            <person name="Jastrzebski P J."/>
        </authorList>
    </citation>
    <scope>NUCLEOTIDE SEQUENCE [LARGE SCALE GENOMIC DNA]</scope>
    <source>
        <strain evidence="8 9">WMS-il1</strain>
    </source>
</reference>
<protein>
    <recommendedName>
        <fullName evidence="6">Protein YIPF</fullName>
    </recommendedName>
</protein>
<organism evidence="8 9">
    <name type="scientific">Hymenolepis diminuta</name>
    <name type="common">Rat tapeworm</name>
    <dbReference type="NCBI Taxonomy" id="6216"/>
    <lineage>
        <taxon>Eukaryota</taxon>
        <taxon>Metazoa</taxon>
        <taxon>Spiralia</taxon>
        <taxon>Lophotrochozoa</taxon>
        <taxon>Platyhelminthes</taxon>
        <taxon>Cestoda</taxon>
        <taxon>Eucestoda</taxon>
        <taxon>Cyclophyllidea</taxon>
        <taxon>Hymenolepididae</taxon>
        <taxon>Hymenolepis</taxon>
    </lineage>
</organism>
<keyword evidence="5 6" id="KW-0472">Membrane</keyword>
<feature type="transmembrane region" description="Helical" evidence="6">
    <location>
        <begin position="182"/>
        <end position="201"/>
    </location>
</feature>
<dbReference type="PANTHER" id="PTHR21236:SF2">
    <property type="entry name" value="PROTEIN YIPF"/>
    <property type="match status" value="1"/>
</dbReference>
<comment type="similarity">
    <text evidence="2 6">Belongs to the YIP1 family.</text>
</comment>
<comment type="subcellular location">
    <subcellularLocation>
        <location evidence="6">Golgi apparatus membrane</location>
        <topology evidence="6">Multi-pass membrane protein</topology>
    </subcellularLocation>
    <subcellularLocation>
        <location evidence="1">Membrane</location>
        <topology evidence="1">Multi-pass membrane protein</topology>
    </subcellularLocation>
</comment>
<dbReference type="AlphaFoldDB" id="A0A564Y375"/>
<dbReference type="PANTHER" id="PTHR21236">
    <property type="entry name" value="GOLGI MEMBRANE PROTEIN YIP1"/>
    <property type="match status" value="1"/>
</dbReference>
<dbReference type="GO" id="GO:0006888">
    <property type="term" value="P:endoplasmic reticulum to Golgi vesicle-mediated transport"/>
    <property type="evidence" value="ECO:0007669"/>
    <property type="project" value="InterPro"/>
</dbReference>
<accession>A0A564Y375</accession>
<proteinExistence type="inferred from homology"/>
<keyword evidence="9" id="KW-1185">Reference proteome</keyword>
<gene>
    <name evidence="8" type="ORF">WMSIL1_LOCUS1911</name>
</gene>
<evidence type="ECO:0000259" key="7">
    <source>
        <dbReference type="Pfam" id="PF04893"/>
    </source>
</evidence>
<dbReference type="GO" id="GO:0005802">
    <property type="term" value="C:trans-Golgi network"/>
    <property type="evidence" value="ECO:0007669"/>
    <property type="project" value="TreeGrafter"/>
</dbReference>
<keyword evidence="3 6" id="KW-0812">Transmembrane</keyword>
<dbReference type="Proteomes" id="UP000321570">
    <property type="component" value="Unassembled WGS sequence"/>
</dbReference>
<dbReference type="EMBL" id="CABIJS010000044">
    <property type="protein sequence ID" value="VUZ40993.1"/>
    <property type="molecule type" value="Genomic_DNA"/>
</dbReference>
<dbReference type="Pfam" id="PF04893">
    <property type="entry name" value="Yip1"/>
    <property type="match status" value="1"/>
</dbReference>
<feature type="transmembrane region" description="Helical" evidence="6">
    <location>
        <begin position="213"/>
        <end position="230"/>
    </location>
</feature>
<evidence type="ECO:0000256" key="4">
    <source>
        <dbReference type="ARBA" id="ARBA00022989"/>
    </source>
</evidence>
<dbReference type="InterPro" id="IPR006977">
    <property type="entry name" value="Yip1_dom"/>
</dbReference>
<evidence type="ECO:0000256" key="5">
    <source>
        <dbReference type="ARBA" id="ARBA00023136"/>
    </source>
</evidence>
<feature type="transmembrane region" description="Helical" evidence="6">
    <location>
        <begin position="124"/>
        <end position="144"/>
    </location>
</feature>
<keyword evidence="4 6" id="KW-1133">Transmembrane helix</keyword>
<evidence type="ECO:0000256" key="3">
    <source>
        <dbReference type="ARBA" id="ARBA00022692"/>
    </source>
</evidence>
<feature type="transmembrane region" description="Helical" evidence="6">
    <location>
        <begin position="156"/>
        <end position="176"/>
    </location>
</feature>
<feature type="transmembrane region" description="Helical" evidence="6">
    <location>
        <begin position="100"/>
        <end position="118"/>
    </location>
</feature>
<sequence length="231" mass="25478">MNSQNYYQPQQHSYNSGYFEPNNVQFSHFNYGEPAEPKAQNPYFQPAPVDGTLNGQFNFEDEPPLLEELGVNFSHIMQKTLNVLNPMRESPQEVLEDTDLAGPLVFCLIFGGTLLLAGKVHFNYIYGIGLLGCLGIYTLLSLMAPEGVAPTCVVSVLGYCMLPMCVLSTVGIVFSLNRSTLGVLLTVCIVLWSAASSSKLFVRVLNMQKQRLLVGYPCALVYAVFALLTVF</sequence>
<evidence type="ECO:0000313" key="9">
    <source>
        <dbReference type="Proteomes" id="UP000321570"/>
    </source>
</evidence>
<name>A0A564Y375_HYMDI</name>
<dbReference type="GO" id="GO:0000139">
    <property type="term" value="C:Golgi membrane"/>
    <property type="evidence" value="ECO:0007669"/>
    <property type="project" value="UniProtKB-SubCell"/>
</dbReference>
<evidence type="ECO:0000313" key="8">
    <source>
        <dbReference type="EMBL" id="VUZ40993.1"/>
    </source>
</evidence>
<dbReference type="GO" id="GO:0048280">
    <property type="term" value="P:vesicle fusion with Golgi apparatus"/>
    <property type="evidence" value="ECO:0007669"/>
    <property type="project" value="TreeGrafter"/>
</dbReference>
<evidence type="ECO:0000256" key="1">
    <source>
        <dbReference type="ARBA" id="ARBA00004141"/>
    </source>
</evidence>
<evidence type="ECO:0000256" key="2">
    <source>
        <dbReference type="ARBA" id="ARBA00010596"/>
    </source>
</evidence>
<evidence type="ECO:0000256" key="6">
    <source>
        <dbReference type="RuleBase" id="RU361264"/>
    </source>
</evidence>